<reference evidence="3 4" key="1">
    <citation type="submission" date="2015-03" db="EMBL/GenBank/DDBJ databases">
        <title>Genome sequencing of Methylobacterium variabile DSM 16961.</title>
        <authorList>
            <person name="Chaudhry V."/>
            <person name="Patil P.B."/>
        </authorList>
    </citation>
    <scope>NUCLEOTIDE SEQUENCE [LARGE SCALE GENOMIC DNA]</scope>
    <source>
        <strain evidence="3 4">DSM 16961</strain>
    </source>
</reference>
<dbReference type="Pfam" id="PF00733">
    <property type="entry name" value="Asn_synthase"/>
    <property type="match status" value="1"/>
</dbReference>
<dbReference type="AlphaFoldDB" id="A0A0J6UZ27"/>
<gene>
    <name evidence="3" type="ORF">VQ02_25690</name>
</gene>
<feature type="region of interest" description="Disordered" evidence="1">
    <location>
        <begin position="17"/>
        <end position="36"/>
    </location>
</feature>
<evidence type="ECO:0000313" key="3">
    <source>
        <dbReference type="EMBL" id="KMO31671.1"/>
    </source>
</evidence>
<name>A0A0J6UZ27_9HYPH</name>
<feature type="domain" description="Asparagine synthetase" evidence="2">
    <location>
        <begin position="124"/>
        <end position="254"/>
    </location>
</feature>
<dbReference type="GO" id="GO:0004066">
    <property type="term" value="F:asparagine synthase (glutamine-hydrolyzing) activity"/>
    <property type="evidence" value="ECO:0007669"/>
    <property type="project" value="InterPro"/>
</dbReference>
<evidence type="ECO:0000256" key="1">
    <source>
        <dbReference type="SAM" id="MobiDB-lite"/>
    </source>
</evidence>
<sequence length="308" mass="33807">MASTAIIARIARRVSGKDDAEGDDAGDGDDEGASYNGADLYARLPREGRLRTLLREVPARARRDGISLGRTIRGRLLVPFLPARLRRLVLRRHGRLLLSDAWRARARVLNPAILDAVSRRRMLQVLQDDTPADRVRAFCDHHIPSRCTYSAIAAARQGPAVSLPLLDRRVVDFALSLPISHVLADGLSRQPFRIAMEGILPDRVQLSRHKVGRSGDWITRSAAAKPALLAALEQLRAKPPPAVSALFDLDAIGEGLALVPEPDEALQRMRSRADEARPWRRQALTAVTCLNVACHLAQRPAPGPAPLR</sequence>
<dbReference type="InterPro" id="IPR001962">
    <property type="entry name" value="Asn_synthase"/>
</dbReference>
<evidence type="ECO:0000313" key="4">
    <source>
        <dbReference type="Proteomes" id="UP000035955"/>
    </source>
</evidence>
<dbReference type="Gene3D" id="3.40.50.620">
    <property type="entry name" value="HUPs"/>
    <property type="match status" value="1"/>
</dbReference>
<protein>
    <recommendedName>
        <fullName evidence="2">Asparagine synthetase domain-containing protein</fullName>
    </recommendedName>
</protein>
<comment type="caution">
    <text evidence="3">The sequence shown here is derived from an EMBL/GenBank/DDBJ whole genome shotgun (WGS) entry which is preliminary data.</text>
</comment>
<accession>A0A0J6UZ27</accession>
<dbReference type="Proteomes" id="UP000035955">
    <property type="component" value="Unassembled WGS sequence"/>
</dbReference>
<dbReference type="PATRIC" id="fig|298794.3.peg.2776"/>
<proteinExistence type="predicted"/>
<dbReference type="EMBL" id="LABY01000191">
    <property type="protein sequence ID" value="KMO31671.1"/>
    <property type="molecule type" value="Genomic_DNA"/>
</dbReference>
<evidence type="ECO:0000259" key="2">
    <source>
        <dbReference type="Pfam" id="PF00733"/>
    </source>
</evidence>
<organism evidence="3 4">
    <name type="scientific">Methylobacterium variabile</name>
    <dbReference type="NCBI Taxonomy" id="298794"/>
    <lineage>
        <taxon>Bacteria</taxon>
        <taxon>Pseudomonadati</taxon>
        <taxon>Pseudomonadota</taxon>
        <taxon>Alphaproteobacteria</taxon>
        <taxon>Hyphomicrobiales</taxon>
        <taxon>Methylobacteriaceae</taxon>
        <taxon>Methylobacterium</taxon>
    </lineage>
</organism>
<dbReference type="InterPro" id="IPR014729">
    <property type="entry name" value="Rossmann-like_a/b/a_fold"/>
</dbReference>
<dbReference type="GO" id="GO:0006529">
    <property type="term" value="P:asparagine biosynthetic process"/>
    <property type="evidence" value="ECO:0007669"/>
    <property type="project" value="InterPro"/>
</dbReference>
<dbReference type="SUPFAM" id="SSF52402">
    <property type="entry name" value="Adenine nucleotide alpha hydrolases-like"/>
    <property type="match status" value="1"/>
</dbReference>
<feature type="compositionally biased region" description="Acidic residues" evidence="1">
    <location>
        <begin position="20"/>
        <end position="32"/>
    </location>
</feature>
<keyword evidence="4" id="KW-1185">Reference proteome</keyword>